<organism evidence="2 3">
    <name type="scientific">Swaminathania salitolerans</name>
    <dbReference type="NCBI Taxonomy" id="182838"/>
    <lineage>
        <taxon>Bacteria</taxon>
        <taxon>Pseudomonadati</taxon>
        <taxon>Pseudomonadota</taxon>
        <taxon>Alphaproteobacteria</taxon>
        <taxon>Acetobacterales</taxon>
        <taxon>Acetobacteraceae</taxon>
        <taxon>Swaminathania</taxon>
    </lineage>
</organism>
<dbReference type="EMBL" id="BJVC01000001">
    <property type="protein sequence ID" value="GEL01068.1"/>
    <property type="molecule type" value="Genomic_DNA"/>
</dbReference>
<evidence type="ECO:0000313" key="2">
    <source>
        <dbReference type="EMBL" id="GEL01068.1"/>
    </source>
</evidence>
<dbReference type="InterPro" id="IPR005358">
    <property type="entry name" value="Puta_zinc/iron-chelating_dom"/>
</dbReference>
<sequence length="161" mass="18573">MTDDRSLPFWRTKTLEEMSKDEWESLCDGCGKCCLHKLRDEDTDEVHHTNVACRLLDLETCRCSEYATRFRKVPDCVSLSPALLREIDWLPPSCAYRLVREGKDLPFWHPLRSGSDESVHEAGISGRGRIVSERDAAMLEDHLVDWPGAPMTARQRQSRRK</sequence>
<dbReference type="RefSeq" id="WP_147092090.1">
    <property type="nucleotide sequence ID" value="NZ_BJVC01000001.1"/>
</dbReference>
<dbReference type="NCBIfam" id="NF003507">
    <property type="entry name" value="PRK05170.2-5"/>
    <property type="match status" value="1"/>
</dbReference>
<evidence type="ECO:0000256" key="1">
    <source>
        <dbReference type="HAMAP-Rule" id="MF_00676"/>
    </source>
</evidence>
<dbReference type="NCBIfam" id="NF003501">
    <property type="entry name" value="PRK05170.1-5"/>
    <property type="match status" value="1"/>
</dbReference>
<proteinExistence type="inferred from homology"/>
<accession>A0A511BSZ5</accession>
<dbReference type="Pfam" id="PF03692">
    <property type="entry name" value="CxxCxxCC"/>
    <property type="match status" value="1"/>
</dbReference>
<comment type="similarity">
    <text evidence="1">Belongs to the UPF0260 family.</text>
</comment>
<name>A0A511BSZ5_9PROT</name>
<reference evidence="2 3" key="1">
    <citation type="submission" date="2019-07" db="EMBL/GenBank/DDBJ databases">
        <title>Whole genome shotgun sequence of Swaminathania salitolerans NBRC 104436.</title>
        <authorList>
            <person name="Hosoyama A."/>
            <person name="Uohara A."/>
            <person name="Ohji S."/>
            <person name="Ichikawa N."/>
        </authorList>
    </citation>
    <scope>NUCLEOTIDE SEQUENCE [LARGE SCALE GENOMIC DNA]</scope>
    <source>
        <strain evidence="2 3">NBRC 104436</strain>
    </source>
</reference>
<dbReference type="OrthoDB" id="9786855at2"/>
<dbReference type="PANTHER" id="PTHR37421:SF1">
    <property type="entry name" value="UPF0260 PROTEIN YCGN"/>
    <property type="match status" value="1"/>
</dbReference>
<keyword evidence="3" id="KW-1185">Reference proteome</keyword>
<comment type="caution">
    <text evidence="2">The sequence shown here is derived from an EMBL/GenBank/DDBJ whole genome shotgun (WGS) entry which is preliminary data.</text>
</comment>
<dbReference type="Proteomes" id="UP000321405">
    <property type="component" value="Unassembled WGS sequence"/>
</dbReference>
<protein>
    <recommendedName>
        <fullName evidence="1">UPF0260 protein SSA02_02310</fullName>
    </recommendedName>
</protein>
<dbReference type="AlphaFoldDB" id="A0A511BSZ5"/>
<dbReference type="PANTHER" id="PTHR37421">
    <property type="entry name" value="UPF0260 PROTEIN YCGN"/>
    <property type="match status" value="1"/>
</dbReference>
<dbReference type="PIRSF" id="PIRSF006173">
    <property type="entry name" value="UCP006173"/>
    <property type="match status" value="1"/>
</dbReference>
<evidence type="ECO:0000313" key="3">
    <source>
        <dbReference type="Proteomes" id="UP000321405"/>
    </source>
</evidence>
<gene>
    <name evidence="2" type="ORF">SSA02_02310</name>
</gene>
<dbReference type="InterPro" id="IPR008228">
    <property type="entry name" value="UCP006173"/>
</dbReference>
<dbReference type="HAMAP" id="MF_00676">
    <property type="entry name" value="UPF0260"/>
    <property type="match status" value="1"/>
</dbReference>